<dbReference type="GO" id="GO:0006310">
    <property type="term" value="P:DNA recombination"/>
    <property type="evidence" value="ECO:0007669"/>
    <property type="project" value="UniProtKB-KW"/>
</dbReference>
<dbReference type="SUPFAM" id="SSF53098">
    <property type="entry name" value="Ribonuclease H-like"/>
    <property type="match status" value="1"/>
</dbReference>
<name>V9H1K9_ASCIM</name>
<dbReference type="InterPro" id="IPR012337">
    <property type="entry name" value="RNaseH-like_sf"/>
</dbReference>
<evidence type="ECO:0000256" key="10">
    <source>
        <dbReference type="ARBA" id="ARBA00022918"/>
    </source>
</evidence>
<dbReference type="GO" id="GO:0015074">
    <property type="term" value="P:DNA integration"/>
    <property type="evidence" value="ECO:0007669"/>
    <property type="project" value="UniProtKB-KW"/>
</dbReference>
<keyword evidence="12" id="KW-0238">DNA-binding</keyword>
<keyword evidence="7" id="KW-0460">Magnesium</keyword>
<evidence type="ECO:0000256" key="12">
    <source>
        <dbReference type="ARBA" id="ARBA00023125"/>
    </source>
</evidence>
<keyword evidence="9" id="KW-0229">DNA integration</keyword>
<keyword evidence="1" id="KW-0815">Transposition</keyword>
<dbReference type="Pfam" id="PF25597">
    <property type="entry name" value="SH3_retrovirus"/>
    <property type="match status" value="1"/>
</dbReference>
<dbReference type="GO" id="GO:0003723">
    <property type="term" value="F:RNA binding"/>
    <property type="evidence" value="ECO:0007669"/>
    <property type="project" value="UniProtKB-KW"/>
</dbReference>
<dbReference type="GO" id="GO:0004519">
    <property type="term" value="F:endonuclease activity"/>
    <property type="evidence" value="ECO:0007669"/>
    <property type="project" value="UniProtKB-KW"/>
</dbReference>
<proteinExistence type="predicted"/>
<keyword evidence="5" id="KW-0255">Endonuclease</keyword>
<feature type="compositionally biased region" description="Polar residues" evidence="16">
    <location>
        <begin position="232"/>
        <end position="246"/>
    </location>
</feature>
<keyword evidence="4" id="KW-0479">Metal-binding</keyword>
<dbReference type="Gene3D" id="3.30.420.10">
    <property type="entry name" value="Ribonuclease H-like superfamily/Ribonuclease H"/>
    <property type="match status" value="1"/>
</dbReference>
<keyword evidence="13" id="KW-0233">DNA recombination</keyword>
<evidence type="ECO:0000256" key="9">
    <source>
        <dbReference type="ARBA" id="ARBA00022908"/>
    </source>
</evidence>
<dbReference type="EMBL" id="X99082">
    <property type="protein sequence ID" value="CAA67545.1"/>
    <property type="molecule type" value="Genomic_DNA"/>
</dbReference>
<dbReference type="GO" id="GO:0003887">
    <property type="term" value="F:DNA-directed DNA polymerase activity"/>
    <property type="evidence" value="ECO:0007669"/>
    <property type="project" value="UniProtKB-KW"/>
</dbReference>
<keyword evidence="2" id="KW-0548">Nucleotidyltransferase</keyword>
<evidence type="ECO:0000256" key="6">
    <source>
        <dbReference type="ARBA" id="ARBA00022801"/>
    </source>
</evidence>
<evidence type="ECO:0000256" key="2">
    <source>
        <dbReference type="ARBA" id="ARBA00022695"/>
    </source>
</evidence>
<evidence type="ECO:0000256" key="3">
    <source>
        <dbReference type="ARBA" id="ARBA00022722"/>
    </source>
</evidence>
<evidence type="ECO:0000256" key="5">
    <source>
        <dbReference type="ARBA" id="ARBA00022759"/>
    </source>
</evidence>
<comment type="catalytic activity">
    <reaction evidence="15">
        <text>DNA(n) + a 2'-deoxyribonucleoside 5'-triphosphate = DNA(n+1) + diphosphate</text>
        <dbReference type="Rhea" id="RHEA:22508"/>
        <dbReference type="Rhea" id="RHEA-COMP:17339"/>
        <dbReference type="Rhea" id="RHEA-COMP:17340"/>
        <dbReference type="ChEBI" id="CHEBI:33019"/>
        <dbReference type="ChEBI" id="CHEBI:61560"/>
        <dbReference type="ChEBI" id="CHEBI:173112"/>
        <dbReference type="EC" id="2.7.7.7"/>
    </reaction>
</comment>
<feature type="region of interest" description="Disordered" evidence="16">
    <location>
        <begin position="219"/>
        <end position="246"/>
    </location>
</feature>
<dbReference type="InterPro" id="IPR039537">
    <property type="entry name" value="Retrotran_Ty1/copia-like"/>
</dbReference>
<dbReference type="InterPro" id="IPR001584">
    <property type="entry name" value="Integrase_cat-core"/>
</dbReference>
<evidence type="ECO:0000256" key="1">
    <source>
        <dbReference type="ARBA" id="ARBA00022578"/>
    </source>
</evidence>
<dbReference type="GO" id="GO:0032196">
    <property type="term" value="P:transposition"/>
    <property type="evidence" value="ECO:0007669"/>
    <property type="project" value="UniProtKB-KW"/>
</dbReference>
<dbReference type="PROSITE" id="PS50994">
    <property type="entry name" value="INTEGRASE"/>
    <property type="match status" value="1"/>
</dbReference>
<evidence type="ECO:0000256" key="16">
    <source>
        <dbReference type="SAM" id="MobiDB-lite"/>
    </source>
</evidence>
<sequence length="246" mass="27151">IRIRCDQAAEFVSKPFQAYCKAEGILLELTSAYAHEQNGGIERLHRTLTTMARTMMLTCELREAFWGLAIKAACYIRNCLISKSVVKKVGSAVPYAVLNNHPPDVSNLIPFGSLVYVTIPEEKQVKTVSEPRAQKAILVGYTETAHQWLVYNLTTLTVDLVRDVTPEEGFPALDYLKKKTASKVFPFMGLPDVGESERNAEGEALLSLATAKSTQPKTAKIQALTLSPLPNPHQNFSDRSSATTRP</sequence>
<keyword evidence="3" id="KW-0540">Nuclease</keyword>
<evidence type="ECO:0000256" key="14">
    <source>
        <dbReference type="ARBA" id="ARBA00048173"/>
    </source>
</evidence>
<evidence type="ECO:0000256" key="4">
    <source>
        <dbReference type="ARBA" id="ARBA00022723"/>
    </source>
</evidence>
<evidence type="ECO:0000259" key="17">
    <source>
        <dbReference type="PROSITE" id="PS50994"/>
    </source>
</evidence>
<reference evidence="18" key="1">
    <citation type="journal article" date="1996" name="Nucleic Acids Res.">
        <title>Native DNA repeats and methylation in Ascobolus.</title>
        <authorList>
            <person name="Goyon C."/>
            <person name="Rossignol J.L."/>
            <person name="Faugeron G."/>
        </authorList>
    </citation>
    <scope>NUCLEOTIDE SEQUENCE</scope>
    <source>
        <strain evidence="18">RN42</strain>
    </source>
</reference>
<dbReference type="GO" id="GO:0046872">
    <property type="term" value="F:metal ion binding"/>
    <property type="evidence" value="ECO:0007669"/>
    <property type="project" value="UniProtKB-KW"/>
</dbReference>
<organism evidence="18">
    <name type="scientific">Ascobolus immersus</name>
    <dbReference type="NCBI Taxonomy" id="5191"/>
    <lineage>
        <taxon>Eukaryota</taxon>
        <taxon>Fungi</taxon>
        <taxon>Dikarya</taxon>
        <taxon>Ascomycota</taxon>
        <taxon>Pezizomycotina</taxon>
        <taxon>Pezizomycetes</taxon>
        <taxon>Pezizales</taxon>
        <taxon>Ascobolaceae</taxon>
        <taxon>Ascobolus</taxon>
    </lineage>
</organism>
<evidence type="ECO:0000256" key="11">
    <source>
        <dbReference type="ARBA" id="ARBA00022932"/>
    </source>
</evidence>
<dbReference type="GO" id="GO:0016787">
    <property type="term" value="F:hydrolase activity"/>
    <property type="evidence" value="ECO:0007669"/>
    <property type="project" value="UniProtKB-KW"/>
</dbReference>
<feature type="domain" description="Integrase catalytic" evidence="17">
    <location>
        <begin position="1"/>
        <end position="102"/>
    </location>
</feature>
<evidence type="ECO:0000313" key="18">
    <source>
        <dbReference type="EMBL" id="CAA67545.1"/>
    </source>
</evidence>
<feature type="non-terminal residue" evidence="18">
    <location>
        <position position="1"/>
    </location>
</feature>
<evidence type="ECO:0000256" key="8">
    <source>
        <dbReference type="ARBA" id="ARBA00022884"/>
    </source>
</evidence>
<dbReference type="GO" id="GO:0005634">
    <property type="term" value="C:nucleus"/>
    <property type="evidence" value="ECO:0007669"/>
    <property type="project" value="UniProtKB-ARBA"/>
</dbReference>
<protein>
    <submittedName>
        <fullName evidence="18">Integrase</fullName>
    </submittedName>
</protein>
<evidence type="ECO:0000256" key="7">
    <source>
        <dbReference type="ARBA" id="ARBA00022842"/>
    </source>
</evidence>
<comment type="catalytic activity">
    <reaction evidence="14">
        <text>DNA(n) + a 2'-deoxyribonucleoside 5'-triphosphate = DNA(n+1) + diphosphate</text>
        <dbReference type="Rhea" id="RHEA:22508"/>
        <dbReference type="Rhea" id="RHEA-COMP:17339"/>
        <dbReference type="Rhea" id="RHEA-COMP:17340"/>
        <dbReference type="ChEBI" id="CHEBI:33019"/>
        <dbReference type="ChEBI" id="CHEBI:61560"/>
        <dbReference type="ChEBI" id="CHEBI:173112"/>
        <dbReference type="EC" id="2.7.7.49"/>
    </reaction>
</comment>
<dbReference type="PANTHER" id="PTHR42648:SF11">
    <property type="entry name" value="TRANSPOSON TY4-P GAG-POL POLYPROTEIN"/>
    <property type="match status" value="1"/>
</dbReference>
<keyword evidence="11" id="KW-0239">DNA-directed DNA polymerase</keyword>
<evidence type="ECO:0000256" key="13">
    <source>
        <dbReference type="ARBA" id="ARBA00023172"/>
    </source>
</evidence>
<keyword evidence="11" id="KW-0808">Transferase</keyword>
<keyword evidence="10" id="KW-0695">RNA-directed DNA polymerase</keyword>
<dbReference type="GO" id="GO:0003964">
    <property type="term" value="F:RNA-directed DNA polymerase activity"/>
    <property type="evidence" value="ECO:0007669"/>
    <property type="project" value="UniProtKB-KW"/>
</dbReference>
<dbReference type="InterPro" id="IPR057670">
    <property type="entry name" value="SH3_retrovirus"/>
</dbReference>
<keyword evidence="8" id="KW-0694">RNA-binding</keyword>
<dbReference type="InterPro" id="IPR036397">
    <property type="entry name" value="RNaseH_sf"/>
</dbReference>
<accession>V9H1K9</accession>
<dbReference type="AlphaFoldDB" id="V9H1K9"/>
<dbReference type="PANTHER" id="PTHR42648">
    <property type="entry name" value="TRANSPOSASE, PUTATIVE-RELATED"/>
    <property type="match status" value="1"/>
</dbReference>
<dbReference type="GO" id="GO:0003677">
    <property type="term" value="F:DNA binding"/>
    <property type="evidence" value="ECO:0007669"/>
    <property type="project" value="UniProtKB-KW"/>
</dbReference>
<keyword evidence="6" id="KW-0378">Hydrolase</keyword>
<evidence type="ECO:0000256" key="15">
    <source>
        <dbReference type="ARBA" id="ARBA00049244"/>
    </source>
</evidence>